<dbReference type="GO" id="GO:0003677">
    <property type="term" value="F:DNA binding"/>
    <property type="evidence" value="ECO:0007669"/>
    <property type="project" value="InterPro"/>
</dbReference>
<proteinExistence type="predicted"/>
<dbReference type="GO" id="GO:0006310">
    <property type="term" value="P:DNA recombination"/>
    <property type="evidence" value="ECO:0007669"/>
    <property type="project" value="UniProtKB-KW"/>
</dbReference>
<dbReference type="AlphaFoldDB" id="A0A0B9GI01"/>
<name>A0A0B9GI01_9GAMM</name>
<dbReference type="Proteomes" id="UP000031278">
    <property type="component" value="Unassembled WGS sequence"/>
</dbReference>
<reference evidence="2 3" key="1">
    <citation type="submission" date="2014-12" db="EMBL/GenBank/DDBJ databases">
        <title>Genome sequencing of Photobacterium gaetbulicola AD005a.</title>
        <authorList>
            <person name="Adrian T.G.S."/>
            <person name="Chan K.G."/>
        </authorList>
    </citation>
    <scope>NUCLEOTIDE SEQUENCE [LARGE SCALE GENOMIC DNA]</scope>
    <source>
        <strain evidence="2 3">AD005a</strain>
    </source>
</reference>
<evidence type="ECO:0000256" key="1">
    <source>
        <dbReference type="ARBA" id="ARBA00023172"/>
    </source>
</evidence>
<dbReference type="GO" id="GO:0015074">
    <property type="term" value="P:DNA integration"/>
    <property type="evidence" value="ECO:0007669"/>
    <property type="project" value="InterPro"/>
</dbReference>
<evidence type="ECO:0000313" key="2">
    <source>
        <dbReference type="EMBL" id="KHT64410.1"/>
    </source>
</evidence>
<dbReference type="EMBL" id="JWLZ01000090">
    <property type="protein sequence ID" value="KHT64410.1"/>
    <property type="molecule type" value="Genomic_DNA"/>
</dbReference>
<gene>
    <name evidence="2" type="ORF">RJ45_06775</name>
</gene>
<dbReference type="InterPro" id="IPR011010">
    <property type="entry name" value="DNA_brk_join_enz"/>
</dbReference>
<dbReference type="Gene3D" id="1.10.443.10">
    <property type="entry name" value="Intergrase catalytic core"/>
    <property type="match status" value="1"/>
</dbReference>
<organism evidence="2 3">
    <name type="scientific">Photobacterium gaetbulicola</name>
    <dbReference type="NCBI Taxonomy" id="1295392"/>
    <lineage>
        <taxon>Bacteria</taxon>
        <taxon>Pseudomonadati</taxon>
        <taxon>Pseudomonadota</taxon>
        <taxon>Gammaproteobacteria</taxon>
        <taxon>Vibrionales</taxon>
        <taxon>Vibrionaceae</taxon>
        <taxon>Photobacterium</taxon>
    </lineage>
</organism>
<sequence length="745" mass="85485">MNRNEVEKQFKARNIEAFFKKLFPFSANDNAAIAEEAIRLCNLLASQHSDHFDELPLLLEEAFKRKQVASIAPDEVIKKITENRQLGVHYIPAFVASTLLRTSYDKAKFDQYKALTLISITRLSFMGRHDAKITTICDAVRLFANGQRETMAGYLPDIHQYSFPKLVKKFTQLTDKEQSTIKSARIINQLEHYHRPYQASLQWSEGYTRSVTTKQFRQAGTLTVSPRQYLNDEGDSLIEIKQLHFGSRNNETWQDEDGLGNDNRSLTIVTSPSSVNKDYSLEVMKARAIQSRIRKKNMHLPCDIYSFTNFEVACLVQTCLKTIEVGDTNENGVAKLLMLMLLMGNTIEQVRKTKVQRSTRKSVCGFIRKHNLPTHKLRAELHPIIESISDNLSFPLPKLITQGVNSFQFRDIGEKEIKAYLKDINQKHHTHITITKVSGYLRQKLSQEEIDPVIIEIICGTDIKAVPALYYTQLPYSSILNTYQRYINFIASVNRNPELGILNDLPTQDNMLIGSPLHIRTNTLKSLFSELNQLIQKSLKSPSSKFSEECHNNVTLYTQLIMGLSCGYRPVTGWFGKLGHYHLATGECWISDKEKSTGDCSRVIVLPKAALKVLEQYLTYIEQAAIHYGNKSQAISIRYHSVLTSQEHLFFYRKKDQIQETIPSAFIELVDPIFPLQPNWPRHHIRSLLLESNIPPELISAWMGHQGTGKHAFNQFSHFNRKQMRTISQEINDHLIEIGIERNIW</sequence>
<dbReference type="InterPro" id="IPR013762">
    <property type="entry name" value="Integrase-like_cat_sf"/>
</dbReference>
<protein>
    <recommendedName>
        <fullName evidence="4">Integrase</fullName>
    </recommendedName>
</protein>
<evidence type="ECO:0008006" key="4">
    <source>
        <dbReference type="Google" id="ProtNLM"/>
    </source>
</evidence>
<keyword evidence="1" id="KW-0233">DNA recombination</keyword>
<evidence type="ECO:0000313" key="3">
    <source>
        <dbReference type="Proteomes" id="UP000031278"/>
    </source>
</evidence>
<comment type="caution">
    <text evidence="2">The sequence shown here is derived from an EMBL/GenBank/DDBJ whole genome shotgun (WGS) entry which is preliminary data.</text>
</comment>
<dbReference type="SUPFAM" id="SSF56349">
    <property type="entry name" value="DNA breaking-rejoining enzymes"/>
    <property type="match status" value="1"/>
</dbReference>
<accession>A0A0B9GI01</accession>
<dbReference type="RefSeq" id="WP_039459964.1">
    <property type="nucleotide sequence ID" value="NZ_JWLZ01000090.1"/>
</dbReference>